<dbReference type="GO" id="GO:0003713">
    <property type="term" value="F:transcription coactivator activity"/>
    <property type="evidence" value="ECO:0007669"/>
    <property type="project" value="InterPro"/>
</dbReference>
<dbReference type="AlphaFoldDB" id="A0A804K4R6"/>
<evidence type="ECO:0000259" key="4">
    <source>
        <dbReference type="Pfam" id="PF16987"/>
    </source>
</evidence>
<dbReference type="OMA" id="WRDGLHP"/>
<protein>
    <submittedName>
        <fullName evidence="5">(wild Malaysian banana) hypothetical protein</fullName>
    </submittedName>
</protein>
<keyword evidence="7" id="KW-1185">Reference proteome</keyword>
<dbReference type="EnsemblPlants" id="Ma08_t09610.1">
    <property type="protein sequence ID" value="Ma08_p09610.1"/>
    <property type="gene ID" value="Ma08_g09610"/>
</dbReference>
<feature type="compositionally biased region" description="Low complexity" evidence="3">
    <location>
        <begin position="193"/>
        <end position="203"/>
    </location>
</feature>
<name>A0A804K4R6_MUSAM</name>
<dbReference type="InterPro" id="IPR036546">
    <property type="entry name" value="MED15_KIX"/>
</dbReference>
<reference evidence="5" key="1">
    <citation type="submission" date="2021-03" db="EMBL/GenBank/DDBJ databases">
        <authorList>
            <consortium name="Genoscope - CEA"/>
            <person name="William W."/>
        </authorList>
    </citation>
    <scope>NUCLEOTIDE SEQUENCE</scope>
    <source>
        <strain evidence="5">Doubled-haploid Pahang</strain>
    </source>
</reference>
<reference evidence="6" key="2">
    <citation type="submission" date="2021-05" db="UniProtKB">
        <authorList>
            <consortium name="EnsemblPlants"/>
        </authorList>
    </citation>
    <scope>IDENTIFICATION</scope>
    <source>
        <strain evidence="6">subsp. malaccensis</strain>
    </source>
</reference>
<dbReference type="InParanoid" id="A0A804K4R6"/>
<keyword evidence="2" id="KW-0539">Nucleus</keyword>
<evidence type="ECO:0000256" key="2">
    <source>
        <dbReference type="ARBA" id="ARBA00023242"/>
    </source>
</evidence>
<dbReference type="Gene3D" id="1.10.246.20">
    <property type="entry name" value="Coactivator CBP, KIX domain"/>
    <property type="match status" value="2"/>
</dbReference>
<feature type="domain" description="Mediator complex subunit 15 KIX" evidence="4">
    <location>
        <begin position="133"/>
        <end position="190"/>
    </location>
</feature>
<feature type="domain" description="Mediator complex subunit 15 KIX" evidence="4">
    <location>
        <begin position="22"/>
        <end position="100"/>
    </location>
</feature>
<dbReference type="EMBL" id="HG996472">
    <property type="protein sequence ID" value="CAG1831065.1"/>
    <property type="molecule type" value="Genomic_DNA"/>
</dbReference>
<dbReference type="PANTHER" id="PTHR33137">
    <property type="entry name" value="MEDIATOR OF RNA POLYMERASE II TRANSCRIPTION SUBUNIT 15A-RELATED"/>
    <property type="match status" value="1"/>
</dbReference>
<dbReference type="GO" id="GO:0005634">
    <property type="term" value="C:nucleus"/>
    <property type="evidence" value="ECO:0007669"/>
    <property type="project" value="UniProtKB-SubCell"/>
</dbReference>
<accession>A0A804K4R6</accession>
<evidence type="ECO:0000313" key="7">
    <source>
        <dbReference type="Proteomes" id="UP000012960"/>
    </source>
</evidence>
<proteinExistence type="predicted"/>
<evidence type="ECO:0000313" key="6">
    <source>
        <dbReference type="EnsemblPlants" id="Ma08_p09610.1"/>
    </source>
</evidence>
<dbReference type="Proteomes" id="UP000012960">
    <property type="component" value="Unplaced"/>
</dbReference>
<feature type="region of interest" description="Disordered" evidence="3">
    <location>
        <begin position="193"/>
        <end position="223"/>
    </location>
</feature>
<comment type="subcellular location">
    <subcellularLocation>
        <location evidence="1">Nucleus</location>
    </subcellularLocation>
</comment>
<dbReference type="GO" id="GO:0031490">
    <property type="term" value="F:chromatin DNA binding"/>
    <property type="evidence" value="ECO:0000318"/>
    <property type="project" value="GO_Central"/>
</dbReference>
<feature type="region of interest" description="Disordered" evidence="3">
    <location>
        <begin position="99"/>
        <end position="132"/>
    </location>
</feature>
<evidence type="ECO:0000256" key="1">
    <source>
        <dbReference type="ARBA" id="ARBA00004123"/>
    </source>
</evidence>
<sequence>MEGNSWGLAEGELSAAANGRSADWRTQLQPKARQMIVNKILETLKRHLPNSGPEDLNQLRNIAARFEERIFTEADNQSEYLRKISLKLLSMESKTQHSASINTSVSNNNNQNSTDPGTLFTGSDDSDETSGHEILKRHLPFPEPVDSNILQNVAARLEEAIFNAAHNQSEYLRKISMKMLSVVSETQHSASINTSVSNNNNQNPTDPGTLFTGSDDSDETSGWSLAEGELSTAASGSSADWRTQLQPKARHMIVNQM</sequence>
<dbReference type="FunFam" id="1.10.246.20:FF:000003">
    <property type="entry name" value="Mediator of RNA polymerase II transcription subunit 15a"/>
    <property type="match status" value="1"/>
</dbReference>
<dbReference type="InterPro" id="IPR036529">
    <property type="entry name" value="KIX_dom_sf"/>
</dbReference>
<dbReference type="SUPFAM" id="SSF47040">
    <property type="entry name" value="Kix domain of CBP (creb binding protein)"/>
    <property type="match status" value="1"/>
</dbReference>
<feature type="compositionally biased region" description="Low complexity" evidence="3">
    <location>
        <begin position="99"/>
        <end position="113"/>
    </location>
</feature>
<feature type="compositionally biased region" description="Polar residues" evidence="3">
    <location>
        <begin position="114"/>
        <end position="123"/>
    </location>
</feature>
<dbReference type="Gramene" id="Ma08_t09610.1">
    <property type="protein sequence ID" value="Ma08_p09610.1"/>
    <property type="gene ID" value="Ma08_g09610"/>
</dbReference>
<dbReference type="PANTHER" id="PTHR33137:SF4">
    <property type="entry name" value="MEDIATOR OF RNA POLYMERASE II TRANSCRIPTION SUBUNIT 15A-RELATED"/>
    <property type="match status" value="1"/>
</dbReference>
<evidence type="ECO:0000256" key="3">
    <source>
        <dbReference type="SAM" id="MobiDB-lite"/>
    </source>
</evidence>
<dbReference type="InterPro" id="IPR044661">
    <property type="entry name" value="MED15a/b/c-like"/>
</dbReference>
<evidence type="ECO:0000313" key="5">
    <source>
        <dbReference type="EMBL" id="CAG1831065.1"/>
    </source>
</evidence>
<dbReference type="Pfam" id="PF16987">
    <property type="entry name" value="KIX_2"/>
    <property type="match status" value="2"/>
</dbReference>
<gene>
    <name evidence="5" type="ORF">GSMUA_343190.1</name>
</gene>
<organism evidence="6 7">
    <name type="scientific">Musa acuminata subsp. malaccensis</name>
    <name type="common">Wild banana</name>
    <name type="synonym">Musa malaccensis</name>
    <dbReference type="NCBI Taxonomy" id="214687"/>
    <lineage>
        <taxon>Eukaryota</taxon>
        <taxon>Viridiplantae</taxon>
        <taxon>Streptophyta</taxon>
        <taxon>Embryophyta</taxon>
        <taxon>Tracheophyta</taxon>
        <taxon>Spermatophyta</taxon>
        <taxon>Magnoliopsida</taxon>
        <taxon>Liliopsida</taxon>
        <taxon>Zingiberales</taxon>
        <taxon>Musaceae</taxon>
        <taxon>Musa</taxon>
    </lineage>
</organism>